<dbReference type="HOGENOM" id="CLU_010595_1_1_1"/>
<name>A0A084G0C2_PSEDA</name>
<keyword evidence="2" id="KW-0808">Transferase</keyword>
<dbReference type="EC" id="2.1.1.163" evidence="2"/>
<dbReference type="GO" id="GO:0032259">
    <property type="term" value="P:methylation"/>
    <property type="evidence" value="ECO:0007669"/>
    <property type="project" value="UniProtKB-KW"/>
</dbReference>
<accession>A0A084G0C2</accession>
<dbReference type="Proteomes" id="UP000028545">
    <property type="component" value="Unassembled WGS sequence"/>
</dbReference>
<gene>
    <name evidence="2" type="ORF">SAPIO_CDS8067</name>
</gene>
<evidence type="ECO:0000313" key="3">
    <source>
        <dbReference type="Proteomes" id="UP000028545"/>
    </source>
</evidence>
<dbReference type="OMA" id="HEGSYIY"/>
<dbReference type="GO" id="GO:0043770">
    <property type="term" value="F:demethylmenaquinone methyltransferase activity"/>
    <property type="evidence" value="ECO:0007669"/>
    <property type="project" value="UniProtKB-EC"/>
</dbReference>
<dbReference type="KEGG" id="sapo:SAPIO_CDS8067"/>
<sequence length="343" mass="40197">MSFGGRDSLSDYEFTFEAYLDHSARIEADPDLLSNEELIYDYHRENGRTYHTYRSGSFYVPNDELETDRMDNQYEILKILLDGRHYLAPLSRENPPRKILDVATGTGRWAIEMADEFPEAQIIGTDLSPIQPQMVPPNLRFYIDDGNEEWQTGKDWFDIDFIHFRVTVAAWSDWRSMIRMSFERLRPGGWLEIQEPKCDIDCDVGEIPPDNPVKRWFTELQKASIIAGRPIHEIPELKRMLLEAGFVDVHEKVYKIPLNGWPRSRRLKRIGELWHHCMEDGLSGFSYAFFHRCLGMTKDEIEISLVDVRRGLGDQRLHAYEKFYVVWGRKPVDAPEPRDHPMS</sequence>
<dbReference type="AlphaFoldDB" id="A0A084G0C2"/>
<organism evidence="2 3">
    <name type="scientific">Pseudallescheria apiosperma</name>
    <name type="common">Scedosporium apiospermum</name>
    <dbReference type="NCBI Taxonomy" id="563466"/>
    <lineage>
        <taxon>Eukaryota</taxon>
        <taxon>Fungi</taxon>
        <taxon>Dikarya</taxon>
        <taxon>Ascomycota</taxon>
        <taxon>Pezizomycotina</taxon>
        <taxon>Sordariomycetes</taxon>
        <taxon>Hypocreomycetidae</taxon>
        <taxon>Microascales</taxon>
        <taxon>Microascaceae</taxon>
        <taxon>Scedosporium</taxon>
    </lineage>
</organism>
<dbReference type="Pfam" id="PF13489">
    <property type="entry name" value="Methyltransf_23"/>
    <property type="match status" value="1"/>
</dbReference>
<evidence type="ECO:0000256" key="1">
    <source>
        <dbReference type="ARBA" id="ARBA00038158"/>
    </source>
</evidence>
<comment type="caution">
    <text evidence="2">The sequence shown here is derived from an EMBL/GenBank/DDBJ whole genome shotgun (WGS) entry which is preliminary data.</text>
</comment>
<keyword evidence="2" id="KW-0489">Methyltransferase</keyword>
<dbReference type="PANTHER" id="PTHR43591:SF14">
    <property type="entry name" value="METHYLTRANSFERASE"/>
    <property type="match status" value="1"/>
</dbReference>
<dbReference type="VEuPathDB" id="FungiDB:SAPIO_CDS8067"/>
<dbReference type="PANTHER" id="PTHR43591">
    <property type="entry name" value="METHYLTRANSFERASE"/>
    <property type="match status" value="1"/>
</dbReference>
<proteinExistence type="inferred from homology"/>
<dbReference type="Gene3D" id="3.40.50.150">
    <property type="entry name" value="Vaccinia Virus protein VP39"/>
    <property type="match status" value="1"/>
</dbReference>
<comment type="similarity">
    <text evidence="1">Belongs to the methyltransferase superfamily. LaeA methyltransferase family.</text>
</comment>
<protein>
    <submittedName>
        <fullName evidence="2">Demethylmenaquinone methyltransferase</fullName>
        <ecNumber evidence="2">2.1.1.163</ecNumber>
    </submittedName>
</protein>
<dbReference type="EMBL" id="JOWA01000118">
    <property type="protein sequence ID" value="KEZ40784.1"/>
    <property type="molecule type" value="Genomic_DNA"/>
</dbReference>
<keyword evidence="3" id="KW-1185">Reference proteome</keyword>
<reference evidence="2 3" key="1">
    <citation type="journal article" date="2014" name="Genome Announc.">
        <title>Draft genome sequence of the pathogenic fungus Scedosporium apiospermum.</title>
        <authorList>
            <person name="Vandeputte P."/>
            <person name="Ghamrawi S."/>
            <person name="Rechenmann M."/>
            <person name="Iltis A."/>
            <person name="Giraud S."/>
            <person name="Fleury M."/>
            <person name="Thornton C."/>
            <person name="Delhaes L."/>
            <person name="Meyer W."/>
            <person name="Papon N."/>
            <person name="Bouchara J.P."/>
        </authorList>
    </citation>
    <scope>NUCLEOTIDE SEQUENCE [LARGE SCALE GENOMIC DNA]</scope>
    <source>
        <strain evidence="2 3">IHEM 14462</strain>
    </source>
</reference>
<dbReference type="CDD" id="cd02440">
    <property type="entry name" value="AdoMet_MTases"/>
    <property type="match status" value="1"/>
</dbReference>
<evidence type="ECO:0000313" key="2">
    <source>
        <dbReference type="EMBL" id="KEZ40784.1"/>
    </source>
</evidence>
<dbReference type="InterPro" id="IPR029063">
    <property type="entry name" value="SAM-dependent_MTases_sf"/>
</dbReference>
<dbReference type="SUPFAM" id="SSF53335">
    <property type="entry name" value="S-adenosyl-L-methionine-dependent methyltransferases"/>
    <property type="match status" value="1"/>
</dbReference>
<dbReference type="GeneID" id="27727139"/>
<dbReference type="OrthoDB" id="2013972at2759"/>
<dbReference type="RefSeq" id="XP_016640583.1">
    <property type="nucleotide sequence ID" value="XM_016789784.1"/>
</dbReference>